<gene>
    <name evidence="5 6" type="primary">rpmC</name>
    <name evidence="6" type="ORF">CP99DC5_0528</name>
</gene>
<sequence length="72" mass="8179">MSVKKNLLAELRQKSLSELDAFIHENKKALFSLRAEAALQNKAVKTHLFSMYKKTIARSMTVKQEKEGKVDG</sequence>
<reference evidence="6 7" key="1">
    <citation type="submission" date="2013-04" db="EMBL/GenBank/DDBJ databases">
        <title>Genome sequence of Chlamydia psittaci 99DC5.</title>
        <authorList>
            <person name="Huot-Creasy H."/>
            <person name="McCracken C.L."/>
            <person name="Humphries M."/>
            <person name="Sachse K."/>
            <person name="Laroucau K."/>
            <person name="Bavoil P."/>
            <person name="Myers G.S."/>
        </authorList>
    </citation>
    <scope>NUCLEOTIDE SEQUENCE [LARGE SCALE GENOMIC DNA]</scope>
    <source>
        <strain evidence="6 7">99DC5</strain>
    </source>
</reference>
<dbReference type="SUPFAM" id="SSF46561">
    <property type="entry name" value="Ribosomal protein L29 (L29p)"/>
    <property type="match status" value="1"/>
</dbReference>
<dbReference type="GeneID" id="12242377"/>
<dbReference type="Gene3D" id="1.10.287.310">
    <property type="match status" value="1"/>
</dbReference>
<dbReference type="InterPro" id="IPR050063">
    <property type="entry name" value="Ribosomal_protein_uL29"/>
</dbReference>
<dbReference type="EMBL" id="ATLC01000045">
    <property type="protein sequence ID" value="EPJ28471.1"/>
    <property type="molecule type" value="Genomic_DNA"/>
</dbReference>
<dbReference type="Pfam" id="PF00831">
    <property type="entry name" value="Ribosomal_L29"/>
    <property type="match status" value="1"/>
</dbReference>
<comment type="similarity">
    <text evidence="1 5">Belongs to the universal ribosomal protein uL29 family.</text>
</comment>
<evidence type="ECO:0000256" key="5">
    <source>
        <dbReference type="HAMAP-Rule" id="MF_00374"/>
    </source>
</evidence>
<keyword evidence="2 5" id="KW-0689">Ribosomal protein</keyword>
<dbReference type="InterPro" id="IPR001854">
    <property type="entry name" value="Ribosomal_uL29"/>
</dbReference>
<evidence type="ECO:0000256" key="2">
    <source>
        <dbReference type="ARBA" id="ARBA00022980"/>
    </source>
</evidence>
<dbReference type="InterPro" id="IPR036049">
    <property type="entry name" value="Ribosomal_uL29_sf"/>
</dbReference>
<keyword evidence="3 5" id="KW-0687">Ribonucleoprotein</keyword>
<name>A0ABN0MQD7_CHLPS</name>
<evidence type="ECO:0000256" key="3">
    <source>
        <dbReference type="ARBA" id="ARBA00023274"/>
    </source>
</evidence>
<proteinExistence type="inferred from homology"/>
<dbReference type="RefSeq" id="WP_006342776.1">
    <property type="nucleotide sequence ID" value="NZ_KE356190.1"/>
</dbReference>
<dbReference type="PANTHER" id="PTHR10916:SF0">
    <property type="entry name" value="LARGE RIBOSOMAL SUBUNIT PROTEIN UL29C"/>
    <property type="match status" value="1"/>
</dbReference>
<evidence type="ECO:0000313" key="7">
    <source>
        <dbReference type="Proteomes" id="UP000014627"/>
    </source>
</evidence>
<dbReference type="GO" id="GO:0005840">
    <property type="term" value="C:ribosome"/>
    <property type="evidence" value="ECO:0007669"/>
    <property type="project" value="UniProtKB-KW"/>
</dbReference>
<keyword evidence="7" id="KW-1185">Reference proteome</keyword>
<dbReference type="HAMAP" id="MF_00374">
    <property type="entry name" value="Ribosomal_uL29"/>
    <property type="match status" value="1"/>
</dbReference>
<comment type="caution">
    <text evidence="6">The sequence shown here is derived from an EMBL/GenBank/DDBJ whole genome shotgun (WGS) entry which is preliminary data.</text>
</comment>
<accession>A0ABN0MQD7</accession>
<evidence type="ECO:0000256" key="4">
    <source>
        <dbReference type="ARBA" id="ARBA00035204"/>
    </source>
</evidence>
<organism evidence="6 7">
    <name type="scientific">Chlamydia psittaci 99DC5</name>
    <dbReference type="NCBI Taxonomy" id="1112251"/>
    <lineage>
        <taxon>Bacteria</taxon>
        <taxon>Pseudomonadati</taxon>
        <taxon>Chlamydiota</taxon>
        <taxon>Chlamydiia</taxon>
        <taxon>Chlamydiales</taxon>
        <taxon>Chlamydiaceae</taxon>
        <taxon>Chlamydia/Chlamydophila group</taxon>
        <taxon>Chlamydia</taxon>
    </lineage>
</organism>
<dbReference type="NCBIfam" id="TIGR00012">
    <property type="entry name" value="L29"/>
    <property type="match status" value="1"/>
</dbReference>
<protein>
    <recommendedName>
        <fullName evidence="4 5">Large ribosomal subunit protein uL29</fullName>
    </recommendedName>
</protein>
<dbReference type="Proteomes" id="UP000014627">
    <property type="component" value="Unassembled WGS sequence"/>
</dbReference>
<dbReference type="PANTHER" id="PTHR10916">
    <property type="entry name" value="60S RIBOSOMAL PROTEIN L35/50S RIBOSOMAL PROTEIN L29"/>
    <property type="match status" value="1"/>
</dbReference>
<evidence type="ECO:0000313" key="6">
    <source>
        <dbReference type="EMBL" id="EPJ28471.1"/>
    </source>
</evidence>
<evidence type="ECO:0000256" key="1">
    <source>
        <dbReference type="ARBA" id="ARBA00009254"/>
    </source>
</evidence>